<evidence type="ECO:0000313" key="3">
    <source>
        <dbReference type="EMBL" id="AFV77231.1"/>
    </source>
</evidence>
<feature type="region of interest" description="Disordered" evidence="1">
    <location>
        <begin position="29"/>
        <end position="53"/>
    </location>
</feature>
<feature type="region of interest" description="Disordered" evidence="1">
    <location>
        <begin position="209"/>
        <end position="280"/>
    </location>
</feature>
<dbReference type="EMBL" id="CP003250">
    <property type="protein sequence ID" value="AFV77231.1"/>
    <property type="molecule type" value="Genomic_DNA"/>
</dbReference>
<geneLocation type="plasmid" evidence="3 4">
    <name>pTHEOS01</name>
</geneLocation>
<dbReference type="HOGENOM" id="CLU_677813_0_0_0"/>
<name>K7QWP4_THEOS</name>
<feature type="compositionally biased region" description="Pro residues" evidence="1">
    <location>
        <begin position="213"/>
        <end position="245"/>
    </location>
</feature>
<evidence type="ECO:0000313" key="4">
    <source>
        <dbReference type="Proteomes" id="UP000000211"/>
    </source>
</evidence>
<organism evidence="3 4">
    <name type="scientific">Thermus oshimai JL-2</name>
    <dbReference type="NCBI Taxonomy" id="751945"/>
    <lineage>
        <taxon>Bacteria</taxon>
        <taxon>Thermotogati</taxon>
        <taxon>Deinococcota</taxon>
        <taxon>Deinococci</taxon>
        <taxon>Thermales</taxon>
        <taxon>Thermaceae</taxon>
        <taxon>Thermus</taxon>
    </lineage>
</organism>
<keyword evidence="4" id="KW-1185">Reference proteome</keyword>
<feature type="compositionally biased region" description="Pro residues" evidence="1">
    <location>
        <begin position="252"/>
        <end position="262"/>
    </location>
</feature>
<dbReference type="KEGG" id="tos:Theos_2240"/>
<dbReference type="RefSeq" id="WP_015065229.1">
    <property type="nucleotide sequence ID" value="NC_019387.1"/>
</dbReference>
<feature type="signal peptide" evidence="2">
    <location>
        <begin position="1"/>
        <end position="18"/>
    </location>
</feature>
<sequence length="422" mass="45099">MNRKLLLWMLLLATAALAQMGLPGLPGTPGPGYPGMPGTTPPGPGLPGAPGVGGVYQNPNLGMAFPIPPGFQPMGESPDLQGGFVAAFLHPTGAELYAASRPLPGPMDLQTFHQMNLQTLAQQDAMLRQQGIQVQRQPLSGLTLGGRPALGVYSQIVYQGQSYLDLAVYTVEGGRAYAFQLTAPAQVFQQLSGTFQALLAQAQILGSQTPGPFQMPPLPGLGPSPYPPGPGPAPGPQPPAPPFPGMPGGKNPLPPAPGPGVQPSPASARGPSLPARPAFTPPANRTVELVYGKEVGDRNRLAVVLGGLRYRISPKGQGRWEVRETVEDAEGKTEDTYLVDGFSLQEGEDVILPPVWHTGRTEIGGRRFQKSVQGDLTVYRDQDRESLVEFAYRKDGWLAYLLYCDLTKKANPCFRYRLKEVR</sequence>
<keyword evidence="2" id="KW-0732">Signal</keyword>
<evidence type="ECO:0000256" key="1">
    <source>
        <dbReference type="SAM" id="MobiDB-lite"/>
    </source>
</evidence>
<dbReference type="Gene3D" id="3.40.1000.10">
    <property type="entry name" value="Mog1/PsbP, alpha/beta/alpha sandwich"/>
    <property type="match status" value="1"/>
</dbReference>
<proteinExistence type="predicted"/>
<reference evidence="3 4" key="1">
    <citation type="journal article" date="2013" name="Genome Announc.">
        <title>Whole Genome Sequencing of Thermus oshimai JL-2 and Thermus thermophilus JL-18, Incomplete Denitrifiers from the United States Great Basin.</title>
        <authorList>
            <person name="Murugapiran S.K."/>
            <person name="Huntemann M."/>
            <person name="Wei C.L."/>
            <person name="Han J."/>
            <person name="Detter J.C."/>
            <person name="Han C.S."/>
            <person name="Erkkila T.H."/>
            <person name="Teshima H."/>
            <person name="Chen A."/>
            <person name="Kyrpides N."/>
            <person name="Mavrommatis K."/>
            <person name="Markowitz V."/>
            <person name="Szeto E."/>
            <person name="Ivanova N."/>
            <person name="Pagani I."/>
            <person name="Lam J."/>
            <person name="McDonald A.I."/>
            <person name="Dodsworth J.A."/>
            <person name="Pati A."/>
            <person name="Goodwin L."/>
            <person name="Peters L."/>
            <person name="Pitluck S."/>
            <person name="Woyke T."/>
            <person name="Hedlund B.P."/>
        </authorList>
    </citation>
    <scope>NUCLEOTIDE SEQUENCE</scope>
    <source>
        <strain evidence="3 4">JL-2</strain>
        <plasmid evidence="3">pTHEOS01</plasmid>
    </source>
</reference>
<dbReference type="Proteomes" id="UP000000211">
    <property type="component" value="Plasmid pTHEOS01"/>
</dbReference>
<protein>
    <submittedName>
        <fullName evidence="3">Uncharacterized protein</fullName>
    </submittedName>
</protein>
<dbReference type="AlphaFoldDB" id="K7QWP4"/>
<keyword evidence="3" id="KW-0614">Plasmid</keyword>
<gene>
    <name evidence="3" type="ORF">Theos_2240</name>
</gene>
<evidence type="ECO:0000256" key="2">
    <source>
        <dbReference type="SAM" id="SignalP"/>
    </source>
</evidence>
<feature type="compositionally biased region" description="Pro residues" evidence="1">
    <location>
        <begin position="29"/>
        <end position="47"/>
    </location>
</feature>
<feature type="chain" id="PRO_5003909825" evidence="2">
    <location>
        <begin position="19"/>
        <end position="422"/>
    </location>
</feature>
<dbReference type="PATRIC" id="fig|751945.3.peg.2178"/>
<accession>K7QWP4</accession>